<feature type="compositionally biased region" description="Low complexity" evidence="6">
    <location>
        <begin position="55"/>
        <end position="64"/>
    </location>
</feature>
<dbReference type="InterPro" id="IPR006300">
    <property type="entry name" value="FlgB"/>
</dbReference>
<evidence type="ECO:0000256" key="3">
    <source>
        <dbReference type="ARBA" id="ARBA00014376"/>
    </source>
</evidence>
<evidence type="ECO:0000256" key="2">
    <source>
        <dbReference type="ARBA" id="ARBA00009677"/>
    </source>
</evidence>
<dbReference type="PANTHER" id="PTHR30435">
    <property type="entry name" value="FLAGELLAR PROTEIN"/>
    <property type="match status" value="1"/>
</dbReference>
<feature type="region of interest" description="Disordered" evidence="6">
    <location>
        <begin position="1"/>
        <end position="31"/>
    </location>
</feature>
<keyword evidence="8" id="KW-0966">Cell projection</keyword>
<evidence type="ECO:0000259" key="7">
    <source>
        <dbReference type="Pfam" id="PF00460"/>
    </source>
</evidence>
<dbReference type="NCBIfam" id="TIGR01396">
    <property type="entry name" value="FlgB"/>
    <property type="match status" value="1"/>
</dbReference>
<dbReference type="PANTHER" id="PTHR30435:SF12">
    <property type="entry name" value="FLAGELLAR BASAL BODY ROD PROTEIN FLGB"/>
    <property type="match status" value="1"/>
</dbReference>
<feature type="region of interest" description="Disordered" evidence="6">
    <location>
        <begin position="47"/>
        <end position="96"/>
    </location>
</feature>
<protein>
    <recommendedName>
        <fullName evidence="3">Flagellar basal body rod protein FlgB</fullName>
    </recommendedName>
</protein>
<dbReference type="InterPro" id="IPR001444">
    <property type="entry name" value="Flag_bb_rod_N"/>
</dbReference>
<keyword evidence="9" id="KW-1185">Reference proteome</keyword>
<evidence type="ECO:0000256" key="4">
    <source>
        <dbReference type="ARBA" id="ARBA00023143"/>
    </source>
</evidence>
<dbReference type="GO" id="GO:0071973">
    <property type="term" value="P:bacterial-type flagellum-dependent cell motility"/>
    <property type="evidence" value="ECO:0007669"/>
    <property type="project" value="InterPro"/>
</dbReference>
<evidence type="ECO:0000256" key="6">
    <source>
        <dbReference type="SAM" id="MobiDB-lite"/>
    </source>
</evidence>
<evidence type="ECO:0000256" key="5">
    <source>
        <dbReference type="ARBA" id="ARBA00024934"/>
    </source>
</evidence>
<reference evidence="8 9" key="1">
    <citation type="submission" date="2016-06" db="EMBL/GenBank/DDBJ databases">
        <authorList>
            <person name="Kjaerup R.B."/>
            <person name="Dalgaard T.S."/>
            <person name="Juul-Madsen H.R."/>
        </authorList>
    </citation>
    <scope>NUCLEOTIDE SEQUENCE [LARGE SCALE GENOMIC DNA]</scope>
    <source>
        <strain evidence="8">2</strain>
    </source>
</reference>
<dbReference type="EMBL" id="FLQY01000347">
    <property type="protein sequence ID" value="SBT10420.1"/>
    <property type="molecule type" value="Genomic_DNA"/>
</dbReference>
<evidence type="ECO:0000256" key="1">
    <source>
        <dbReference type="ARBA" id="ARBA00004117"/>
    </source>
</evidence>
<keyword evidence="8" id="KW-0282">Flagellum</keyword>
<evidence type="ECO:0000313" key="9">
    <source>
        <dbReference type="Proteomes" id="UP000199600"/>
    </source>
</evidence>
<gene>
    <name evidence="8" type="ORF">PROAA_460034</name>
</gene>
<dbReference type="Pfam" id="PF00460">
    <property type="entry name" value="Flg_bb_rod"/>
    <property type="match status" value="1"/>
</dbReference>
<name>A0A1A8XZQ9_9RHOO</name>
<evidence type="ECO:0000313" key="8">
    <source>
        <dbReference type="EMBL" id="SBT10420.1"/>
    </source>
</evidence>
<feature type="domain" description="Flagellar basal body rod protein N-terminal" evidence="7">
    <location>
        <begin position="111"/>
        <end position="128"/>
    </location>
</feature>
<organism evidence="8 9">
    <name type="scientific">Candidatus Propionivibrio aalborgensis</name>
    <dbReference type="NCBI Taxonomy" id="1860101"/>
    <lineage>
        <taxon>Bacteria</taxon>
        <taxon>Pseudomonadati</taxon>
        <taxon>Pseudomonadota</taxon>
        <taxon>Betaproteobacteria</taxon>
        <taxon>Rhodocyclales</taxon>
        <taxon>Rhodocyclaceae</taxon>
        <taxon>Propionivibrio</taxon>
    </lineage>
</organism>
<comment type="similarity">
    <text evidence="2">Belongs to the flagella basal body rod proteins family.</text>
</comment>
<dbReference type="Proteomes" id="UP000199600">
    <property type="component" value="Unassembled WGS sequence"/>
</dbReference>
<dbReference type="GO" id="GO:0030694">
    <property type="term" value="C:bacterial-type flagellum basal body, rod"/>
    <property type="evidence" value="ECO:0007669"/>
    <property type="project" value="InterPro"/>
</dbReference>
<proteinExistence type="inferred from homology"/>
<sequence length="225" mass="23285">MAGVPELSVPRADAPSSTHSNHGVAPAANAPNSGVSFSEALGQAVAQANGHGAHDGSAPSSAGGAHDGGHAGGALSASSSEPHPQHFSMGGAAHRGPTHFQEKALGLRVYRQQLLASNIANADTPGYKAVDIDFAEAAQMAMTNQGKPLALATSASGHIAASAQGQTPPYPLKYHIPYQASADGNTVEMDLERKKMVENSLMHQFSLDRVSGHFKMLMELYQSLK</sequence>
<comment type="function">
    <text evidence="5">Structural component of flagellum, the bacterial motility apparatus. Part of the rod structure of flagellar basal body.</text>
</comment>
<comment type="subcellular location">
    <subcellularLocation>
        <location evidence="1">Bacterial flagellum basal body</location>
    </subcellularLocation>
</comment>
<dbReference type="AlphaFoldDB" id="A0A1A8XZQ9"/>
<keyword evidence="8" id="KW-0969">Cilium</keyword>
<accession>A0A1A8XZQ9</accession>
<keyword evidence="4" id="KW-0975">Bacterial flagellum</keyword>